<comment type="caution">
    <text evidence="2">The sequence shown here is derived from an EMBL/GenBank/DDBJ whole genome shotgun (WGS) entry which is preliminary data.</text>
</comment>
<name>A0ABN7V102_GIGMA</name>
<keyword evidence="3" id="KW-1185">Reference proteome</keyword>
<sequence length="131" mass="15461">MSRYPKNTTIGIYMTFVTDGYSRFAIERAESSKLNLLLTNMSNMHQDILNYMSKKLDKDSEEENHIIEEIIFKAEEEVRAMNKDLKRKIANLEKKIDIIIENQKKIARKFEINQSRIMGGTLRIKKIYLQT</sequence>
<feature type="coiled-coil region" evidence="1">
    <location>
        <begin position="71"/>
        <end position="109"/>
    </location>
</feature>
<keyword evidence="1" id="KW-0175">Coiled coil</keyword>
<evidence type="ECO:0000256" key="1">
    <source>
        <dbReference type="SAM" id="Coils"/>
    </source>
</evidence>
<dbReference type="EMBL" id="CAJVQB010007749">
    <property type="protein sequence ID" value="CAG8708547.1"/>
    <property type="molecule type" value="Genomic_DNA"/>
</dbReference>
<gene>
    <name evidence="2" type="ORF">GMARGA_LOCUS12598</name>
</gene>
<organism evidence="2 3">
    <name type="scientific">Gigaspora margarita</name>
    <dbReference type="NCBI Taxonomy" id="4874"/>
    <lineage>
        <taxon>Eukaryota</taxon>
        <taxon>Fungi</taxon>
        <taxon>Fungi incertae sedis</taxon>
        <taxon>Mucoromycota</taxon>
        <taxon>Glomeromycotina</taxon>
        <taxon>Glomeromycetes</taxon>
        <taxon>Diversisporales</taxon>
        <taxon>Gigasporaceae</taxon>
        <taxon>Gigaspora</taxon>
    </lineage>
</organism>
<proteinExistence type="predicted"/>
<evidence type="ECO:0000313" key="3">
    <source>
        <dbReference type="Proteomes" id="UP000789901"/>
    </source>
</evidence>
<reference evidence="2 3" key="1">
    <citation type="submission" date="2021-06" db="EMBL/GenBank/DDBJ databases">
        <authorList>
            <person name="Kallberg Y."/>
            <person name="Tangrot J."/>
            <person name="Rosling A."/>
        </authorList>
    </citation>
    <scope>NUCLEOTIDE SEQUENCE [LARGE SCALE GENOMIC DNA]</scope>
    <source>
        <strain evidence="2 3">120-4 pot B 10/14</strain>
    </source>
</reference>
<evidence type="ECO:0000313" key="2">
    <source>
        <dbReference type="EMBL" id="CAG8708547.1"/>
    </source>
</evidence>
<protein>
    <submittedName>
        <fullName evidence="2">33053_t:CDS:1</fullName>
    </submittedName>
</protein>
<accession>A0ABN7V102</accession>
<dbReference type="Proteomes" id="UP000789901">
    <property type="component" value="Unassembled WGS sequence"/>
</dbReference>